<reference evidence="1 2" key="1">
    <citation type="journal article" date="2018" name="Front. Plant Sci.">
        <title>Red Clover (Trifolium pratense) and Zigzag Clover (T. medium) - A Picture of Genomic Similarities and Differences.</title>
        <authorList>
            <person name="Dluhosova J."/>
            <person name="Istvanek J."/>
            <person name="Nedelnik J."/>
            <person name="Repkova J."/>
        </authorList>
    </citation>
    <scope>NUCLEOTIDE SEQUENCE [LARGE SCALE GENOMIC DNA]</scope>
    <source>
        <strain evidence="2">cv. 10/8</strain>
        <tissue evidence="1">Leaf</tissue>
    </source>
</reference>
<sequence length="77" mass="8904">MDARFDSMEQKLGNIETKLQQIRQMVLEQQSRPPVTVQKKGNSHIPVQRLTLFDPILILLKPLVPMLWQKEVPPEGT</sequence>
<protein>
    <submittedName>
        <fullName evidence="1">Uncharacterized protein</fullName>
    </submittedName>
</protein>
<feature type="non-terminal residue" evidence="1">
    <location>
        <position position="77"/>
    </location>
</feature>
<organism evidence="1 2">
    <name type="scientific">Trifolium medium</name>
    <dbReference type="NCBI Taxonomy" id="97028"/>
    <lineage>
        <taxon>Eukaryota</taxon>
        <taxon>Viridiplantae</taxon>
        <taxon>Streptophyta</taxon>
        <taxon>Embryophyta</taxon>
        <taxon>Tracheophyta</taxon>
        <taxon>Spermatophyta</taxon>
        <taxon>Magnoliopsida</taxon>
        <taxon>eudicotyledons</taxon>
        <taxon>Gunneridae</taxon>
        <taxon>Pentapetalae</taxon>
        <taxon>rosids</taxon>
        <taxon>fabids</taxon>
        <taxon>Fabales</taxon>
        <taxon>Fabaceae</taxon>
        <taxon>Papilionoideae</taxon>
        <taxon>50 kb inversion clade</taxon>
        <taxon>NPAAA clade</taxon>
        <taxon>Hologalegina</taxon>
        <taxon>IRL clade</taxon>
        <taxon>Trifolieae</taxon>
        <taxon>Trifolium</taxon>
    </lineage>
</organism>
<dbReference type="AlphaFoldDB" id="A0A392U2T5"/>
<accession>A0A392U2T5</accession>
<dbReference type="EMBL" id="LXQA010708071">
    <property type="protein sequence ID" value="MCI67067.1"/>
    <property type="molecule type" value="Genomic_DNA"/>
</dbReference>
<keyword evidence="2" id="KW-1185">Reference proteome</keyword>
<proteinExistence type="predicted"/>
<evidence type="ECO:0000313" key="2">
    <source>
        <dbReference type="Proteomes" id="UP000265520"/>
    </source>
</evidence>
<comment type="caution">
    <text evidence="1">The sequence shown here is derived from an EMBL/GenBank/DDBJ whole genome shotgun (WGS) entry which is preliminary data.</text>
</comment>
<dbReference type="Proteomes" id="UP000265520">
    <property type="component" value="Unassembled WGS sequence"/>
</dbReference>
<evidence type="ECO:0000313" key="1">
    <source>
        <dbReference type="EMBL" id="MCI67067.1"/>
    </source>
</evidence>
<name>A0A392U2T5_9FABA</name>